<organism evidence="5 6">
    <name type="scientific">candidate division KSB3 bacterium</name>
    <dbReference type="NCBI Taxonomy" id="2044937"/>
    <lineage>
        <taxon>Bacteria</taxon>
        <taxon>candidate division KSB3</taxon>
    </lineage>
</organism>
<sequence>MIHDLLSTQESPAPTDHRIPLSTLTHGDQPKRILLIEDDVSQRQLFKTALENAGYTVLEAPDGQEGLERYHQQPCDLIITDIFMPNKEGLETILELKTQYPSVRIIAISGGGSWVQHGRSLGATDSLEIARKFGADRVLKKPIKLQRLLALVDTLLNVKGRLYPSDPQSP</sequence>
<dbReference type="Gene3D" id="3.40.50.2300">
    <property type="match status" value="1"/>
</dbReference>
<dbReference type="GO" id="GO:0000160">
    <property type="term" value="P:phosphorelay signal transduction system"/>
    <property type="evidence" value="ECO:0007669"/>
    <property type="project" value="InterPro"/>
</dbReference>
<evidence type="ECO:0000256" key="1">
    <source>
        <dbReference type="ARBA" id="ARBA00022553"/>
    </source>
</evidence>
<dbReference type="InterPro" id="IPR050595">
    <property type="entry name" value="Bact_response_regulator"/>
</dbReference>
<name>A0A9D5JVB5_9BACT</name>
<dbReference type="Pfam" id="PF00072">
    <property type="entry name" value="Response_reg"/>
    <property type="match status" value="1"/>
</dbReference>
<feature type="domain" description="Response regulatory" evidence="4">
    <location>
        <begin position="32"/>
        <end position="156"/>
    </location>
</feature>
<comment type="caution">
    <text evidence="5">The sequence shown here is derived from an EMBL/GenBank/DDBJ whole genome shotgun (WGS) entry which is preliminary data.</text>
</comment>
<dbReference type="EMBL" id="WJJP01000306">
    <property type="protein sequence ID" value="MBD3324830.1"/>
    <property type="molecule type" value="Genomic_DNA"/>
</dbReference>
<reference evidence="5" key="1">
    <citation type="submission" date="2019-11" db="EMBL/GenBank/DDBJ databases">
        <title>Microbial mats filling the niche in hypersaline microbial mats.</title>
        <authorList>
            <person name="Wong H.L."/>
            <person name="Macleod F.I."/>
            <person name="White R.A. III"/>
            <person name="Burns B.P."/>
        </authorList>
    </citation>
    <scope>NUCLEOTIDE SEQUENCE</scope>
    <source>
        <strain evidence="5">Rbin_158</strain>
    </source>
</reference>
<dbReference type="PANTHER" id="PTHR44591:SF23">
    <property type="entry name" value="CHEY SUBFAMILY"/>
    <property type="match status" value="1"/>
</dbReference>
<evidence type="ECO:0000256" key="3">
    <source>
        <dbReference type="SAM" id="MobiDB-lite"/>
    </source>
</evidence>
<dbReference type="SMART" id="SM00448">
    <property type="entry name" value="REC"/>
    <property type="match status" value="1"/>
</dbReference>
<accession>A0A9D5JVB5</accession>
<evidence type="ECO:0000313" key="5">
    <source>
        <dbReference type="EMBL" id="MBD3324830.1"/>
    </source>
</evidence>
<dbReference type="InterPro" id="IPR011006">
    <property type="entry name" value="CheY-like_superfamily"/>
</dbReference>
<protein>
    <submittedName>
        <fullName evidence="5">Response regulator</fullName>
    </submittedName>
</protein>
<gene>
    <name evidence="5" type="ORF">GF339_09615</name>
</gene>
<evidence type="ECO:0000259" key="4">
    <source>
        <dbReference type="PROSITE" id="PS50110"/>
    </source>
</evidence>
<evidence type="ECO:0000256" key="2">
    <source>
        <dbReference type="PROSITE-ProRule" id="PRU00169"/>
    </source>
</evidence>
<evidence type="ECO:0000313" key="6">
    <source>
        <dbReference type="Proteomes" id="UP000649604"/>
    </source>
</evidence>
<dbReference type="SUPFAM" id="SSF52172">
    <property type="entry name" value="CheY-like"/>
    <property type="match status" value="1"/>
</dbReference>
<keyword evidence="1 2" id="KW-0597">Phosphoprotein</keyword>
<proteinExistence type="predicted"/>
<dbReference type="InterPro" id="IPR001789">
    <property type="entry name" value="Sig_transdc_resp-reg_receiver"/>
</dbReference>
<dbReference type="PANTHER" id="PTHR44591">
    <property type="entry name" value="STRESS RESPONSE REGULATOR PROTEIN 1"/>
    <property type="match status" value="1"/>
</dbReference>
<dbReference type="Proteomes" id="UP000649604">
    <property type="component" value="Unassembled WGS sequence"/>
</dbReference>
<dbReference type="AlphaFoldDB" id="A0A9D5JVB5"/>
<feature type="modified residue" description="4-aspartylphosphate" evidence="2">
    <location>
        <position position="81"/>
    </location>
</feature>
<dbReference type="PROSITE" id="PS50110">
    <property type="entry name" value="RESPONSE_REGULATORY"/>
    <property type="match status" value="1"/>
</dbReference>
<feature type="compositionally biased region" description="Polar residues" evidence="3">
    <location>
        <begin position="1"/>
        <end position="12"/>
    </location>
</feature>
<feature type="region of interest" description="Disordered" evidence="3">
    <location>
        <begin position="1"/>
        <end position="24"/>
    </location>
</feature>